<evidence type="ECO:0000256" key="1">
    <source>
        <dbReference type="ARBA" id="ARBA00001922"/>
    </source>
</evidence>
<dbReference type="Pfam" id="PF02867">
    <property type="entry name" value="Ribonuc_red_lgC"/>
    <property type="match status" value="1"/>
</dbReference>
<proteinExistence type="predicted"/>
<dbReference type="Gene3D" id="3.20.70.20">
    <property type="match status" value="1"/>
</dbReference>
<dbReference type="SUPFAM" id="SSF51998">
    <property type="entry name" value="PFL-like glycyl radical enzymes"/>
    <property type="match status" value="1"/>
</dbReference>
<evidence type="ECO:0000256" key="4">
    <source>
        <dbReference type="ARBA" id="ARBA00023285"/>
    </source>
</evidence>
<gene>
    <name evidence="6" type="ORF">S01H4_65943</name>
</gene>
<feature type="non-terminal residue" evidence="6">
    <location>
        <position position="71"/>
    </location>
</feature>
<dbReference type="EMBL" id="BART01040572">
    <property type="protein sequence ID" value="GAH30111.1"/>
    <property type="molecule type" value="Genomic_DNA"/>
</dbReference>
<feature type="domain" description="Ribonucleotide reductase large subunit C-terminal" evidence="5">
    <location>
        <begin position="2"/>
        <end position="49"/>
    </location>
</feature>
<keyword evidence="3" id="KW-0560">Oxidoreductase</keyword>
<dbReference type="PRINTS" id="PR01183">
    <property type="entry name" value="RIBORDTASEM1"/>
</dbReference>
<dbReference type="InterPro" id="IPR050862">
    <property type="entry name" value="RdRp_reductase_class-2"/>
</dbReference>
<evidence type="ECO:0000313" key="6">
    <source>
        <dbReference type="EMBL" id="GAH30111.1"/>
    </source>
</evidence>
<dbReference type="AlphaFoldDB" id="X1EA09"/>
<evidence type="ECO:0000256" key="3">
    <source>
        <dbReference type="ARBA" id="ARBA00023002"/>
    </source>
</evidence>
<dbReference type="GO" id="GO:0004748">
    <property type="term" value="F:ribonucleoside-diphosphate reductase activity, thioredoxin disulfide as acceptor"/>
    <property type="evidence" value="ECO:0007669"/>
    <property type="project" value="TreeGrafter"/>
</dbReference>
<keyword evidence="2" id="KW-0846">Cobalamin</keyword>
<evidence type="ECO:0000259" key="5">
    <source>
        <dbReference type="Pfam" id="PF02867"/>
    </source>
</evidence>
<organism evidence="6">
    <name type="scientific">marine sediment metagenome</name>
    <dbReference type="NCBI Taxonomy" id="412755"/>
    <lineage>
        <taxon>unclassified sequences</taxon>
        <taxon>metagenomes</taxon>
        <taxon>ecological metagenomes</taxon>
    </lineage>
</organism>
<evidence type="ECO:0000256" key="2">
    <source>
        <dbReference type="ARBA" id="ARBA00022628"/>
    </source>
</evidence>
<dbReference type="GO" id="GO:0031419">
    <property type="term" value="F:cobalamin binding"/>
    <property type="evidence" value="ECO:0007669"/>
    <property type="project" value="UniProtKB-KW"/>
</dbReference>
<accession>X1EA09</accession>
<sequence>MLGIPYDSEESEKIAEEVMDFINVEARKASARLAEDRGDFLSIDESTISSPQRNATLTTIAPTGSISIIAE</sequence>
<dbReference type="InterPro" id="IPR000788">
    <property type="entry name" value="RNR_lg_C"/>
</dbReference>
<dbReference type="PANTHER" id="PTHR43371:SF1">
    <property type="entry name" value="RIBONUCLEOSIDE-DIPHOSPHATE REDUCTASE"/>
    <property type="match status" value="1"/>
</dbReference>
<comment type="caution">
    <text evidence="6">The sequence shown here is derived from an EMBL/GenBank/DDBJ whole genome shotgun (WGS) entry which is preliminary data.</text>
</comment>
<comment type="cofactor">
    <cofactor evidence="1">
        <name>adenosylcob(III)alamin</name>
        <dbReference type="ChEBI" id="CHEBI:18408"/>
    </cofactor>
</comment>
<name>X1EA09_9ZZZZ</name>
<protein>
    <recommendedName>
        <fullName evidence="5">Ribonucleotide reductase large subunit C-terminal domain-containing protein</fullName>
    </recommendedName>
</protein>
<reference evidence="6" key="1">
    <citation type="journal article" date="2014" name="Front. Microbiol.">
        <title>High frequency of phylogenetically diverse reductive dehalogenase-homologous genes in deep subseafloor sedimentary metagenomes.</title>
        <authorList>
            <person name="Kawai M."/>
            <person name="Futagami T."/>
            <person name="Toyoda A."/>
            <person name="Takaki Y."/>
            <person name="Nishi S."/>
            <person name="Hori S."/>
            <person name="Arai W."/>
            <person name="Tsubouchi T."/>
            <person name="Morono Y."/>
            <person name="Uchiyama I."/>
            <person name="Ito T."/>
            <person name="Fujiyama A."/>
            <person name="Inagaki F."/>
            <person name="Takami H."/>
        </authorList>
    </citation>
    <scope>NUCLEOTIDE SEQUENCE</scope>
    <source>
        <strain evidence="6">Expedition CK06-06</strain>
    </source>
</reference>
<keyword evidence="4" id="KW-0170">Cobalt</keyword>
<dbReference type="PANTHER" id="PTHR43371">
    <property type="entry name" value="VITAMIN B12-DEPENDENT RIBONUCLEOTIDE REDUCTASE"/>
    <property type="match status" value="1"/>
</dbReference>